<dbReference type="InterPro" id="IPR020288">
    <property type="entry name" value="Sheath_initiator"/>
</dbReference>
<proteinExistence type="predicted"/>
<evidence type="ECO:0000313" key="1">
    <source>
        <dbReference type="EMBL" id="DAD76900.1"/>
    </source>
</evidence>
<accession>A0A8S5M3V0</accession>
<sequence length="124" mass="14590">MESVQSWQTIEKDRMIDVSLKKNIDLSNPLEKIRLRLENKLRLFSEEWFLHKNEGLYWINRAEHAGQIGEMLQKFNIESQIRETILSDPDVDSILDFKSNFVNSTGNYSFEVEILLKTGETLKL</sequence>
<dbReference type="Pfam" id="PF10934">
    <property type="entry name" value="Sheath_initiator"/>
    <property type="match status" value="1"/>
</dbReference>
<protein>
    <submittedName>
        <fullName evidence="1">Uncharacterized protein</fullName>
    </submittedName>
</protein>
<organism evidence="1">
    <name type="scientific">Siphoviridae sp. ct9iM43</name>
    <dbReference type="NCBI Taxonomy" id="2826177"/>
    <lineage>
        <taxon>Viruses</taxon>
        <taxon>Duplodnaviria</taxon>
        <taxon>Heunggongvirae</taxon>
        <taxon>Uroviricota</taxon>
        <taxon>Caudoviricetes</taxon>
    </lineage>
</organism>
<reference evidence="1" key="1">
    <citation type="journal article" date="2021" name="Proc. Natl. Acad. Sci. U.S.A.">
        <title>A Catalog of Tens of Thousands of Viruses from Human Metagenomes Reveals Hidden Associations with Chronic Diseases.</title>
        <authorList>
            <person name="Tisza M.J."/>
            <person name="Buck C.B."/>
        </authorList>
    </citation>
    <scope>NUCLEOTIDE SEQUENCE</scope>
    <source>
        <strain evidence="1">Ct9iM43</strain>
    </source>
</reference>
<name>A0A8S5M3V0_9CAUD</name>
<dbReference type="EMBL" id="BK014812">
    <property type="protein sequence ID" value="DAD76900.1"/>
    <property type="molecule type" value="Genomic_DNA"/>
</dbReference>